<dbReference type="Pfam" id="PF01128">
    <property type="entry name" value="IspD"/>
    <property type="match status" value="1"/>
</dbReference>
<dbReference type="InterPro" id="IPR034683">
    <property type="entry name" value="IspD/TarI"/>
</dbReference>
<dbReference type="Gene3D" id="3.90.550.10">
    <property type="entry name" value="Spore Coat Polysaccharide Biosynthesis Protein SpsA, Chain A"/>
    <property type="match status" value="1"/>
</dbReference>
<comment type="caution">
    <text evidence="3">The sequence shown here is derived from an EMBL/GenBank/DDBJ whole genome shotgun (WGS) entry which is preliminary data.</text>
</comment>
<evidence type="ECO:0000256" key="1">
    <source>
        <dbReference type="ARBA" id="ARBA00022679"/>
    </source>
</evidence>
<dbReference type="AlphaFoldDB" id="A0A934TY31"/>
<proteinExistence type="predicted"/>
<organism evidence="3 4">
    <name type="scientific">Ruminococcus difficilis</name>
    <dbReference type="NCBI Taxonomy" id="2763069"/>
    <lineage>
        <taxon>Bacteria</taxon>
        <taxon>Bacillati</taxon>
        <taxon>Bacillota</taxon>
        <taxon>Clostridia</taxon>
        <taxon>Eubacteriales</taxon>
        <taxon>Oscillospiraceae</taxon>
        <taxon>Ruminococcus</taxon>
    </lineage>
</organism>
<dbReference type="InterPro" id="IPR029044">
    <property type="entry name" value="Nucleotide-diphossugar_trans"/>
</dbReference>
<evidence type="ECO:0000313" key="4">
    <source>
        <dbReference type="Proteomes" id="UP000633365"/>
    </source>
</evidence>
<keyword evidence="4" id="KW-1185">Reference proteome</keyword>
<name>A0A934TY31_9FIRM</name>
<dbReference type="GO" id="GO:0005829">
    <property type="term" value="C:cytosol"/>
    <property type="evidence" value="ECO:0007669"/>
    <property type="project" value="TreeGrafter"/>
</dbReference>
<gene>
    <name evidence="3" type="ORF">JKK62_03100</name>
</gene>
<reference evidence="3" key="1">
    <citation type="submission" date="2021-01" db="EMBL/GenBank/DDBJ databases">
        <title>Genome public.</title>
        <authorList>
            <person name="Liu C."/>
            <person name="Sun Q."/>
        </authorList>
    </citation>
    <scope>NUCLEOTIDE SEQUENCE</scope>
    <source>
        <strain evidence="3">M6</strain>
    </source>
</reference>
<dbReference type="PANTHER" id="PTHR43015:SF1">
    <property type="entry name" value="D-RIBITOL-5-PHOSPHATE CYTIDYLYLTRANSFERASE"/>
    <property type="match status" value="1"/>
</dbReference>
<evidence type="ECO:0000256" key="2">
    <source>
        <dbReference type="ARBA" id="ARBA00022695"/>
    </source>
</evidence>
<dbReference type="SUPFAM" id="SSF53448">
    <property type="entry name" value="Nucleotide-diphospho-sugar transferases"/>
    <property type="match status" value="1"/>
</dbReference>
<dbReference type="Proteomes" id="UP000633365">
    <property type="component" value="Unassembled WGS sequence"/>
</dbReference>
<dbReference type="EMBL" id="JAEQMG010000040">
    <property type="protein sequence ID" value="MBK6087646.1"/>
    <property type="molecule type" value="Genomic_DNA"/>
</dbReference>
<dbReference type="PANTHER" id="PTHR43015">
    <property type="entry name" value="D-RIBITOL-5-PHOSPHATE CYTIDYLYLTRANSFERASE"/>
    <property type="match status" value="1"/>
</dbReference>
<evidence type="ECO:0000313" key="3">
    <source>
        <dbReference type="EMBL" id="MBK6087646.1"/>
    </source>
</evidence>
<sequence>MAIVHDADRPFVTNEVLIDCIDKAERNKVALAVIPSEETMYIIDNKGFLADSIGKDIIRTGQSPFGSKLTIMHCILNSFSKEELIKPMTISQLYIKRKIPISISNGSKKIFKFTTKDDLLYAEYIKKSSGLGGKI</sequence>
<keyword evidence="2 3" id="KW-0548">Nucleotidyltransferase</keyword>
<dbReference type="GO" id="GO:0070567">
    <property type="term" value="F:cytidylyltransferase activity"/>
    <property type="evidence" value="ECO:0007669"/>
    <property type="project" value="InterPro"/>
</dbReference>
<accession>A0A934TY31</accession>
<keyword evidence="1" id="KW-0808">Transferase</keyword>
<protein>
    <submittedName>
        <fullName evidence="3">2-C-methyl-D-erythritol 4-phosphate cytidylyltransferase</fullName>
    </submittedName>
</protein>